<dbReference type="Proteomes" id="UP000095767">
    <property type="component" value="Unassembled WGS sequence"/>
</dbReference>
<dbReference type="InterPro" id="IPR053781">
    <property type="entry name" value="F-box_AtFBL13-like"/>
</dbReference>
<dbReference type="InterPro" id="IPR001810">
    <property type="entry name" value="F-box_dom"/>
</dbReference>
<evidence type="ECO:0000313" key="2">
    <source>
        <dbReference type="EMBL" id="OEL34256.1"/>
    </source>
</evidence>
<dbReference type="SUPFAM" id="SSF81383">
    <property type="entry name" value="F-box domain"/>
    <property type="match status" value="1"/>
</dbReference>
<dbReference type="PROSITE" id="PS50181">
    <property type="entry name" value="FBOX"/>
    <property type="match status" value="1"/>
</dbReference>
<protein>
    <recommendedName>
        <fullName evidence="1">F-box domain-containing protein</fullName>
    </recommendedName>
</protein>
<organism evidence="2 3">
    <name type="scientific">Dichanthelium oligosanthes</name>
    <dbReference type="NCBI Taxonomy" id="888268"/>
    <lineage>
        <taxon>Eukaryota</taxon>
        <taxon>Viridiplantae</taxon>
        <taxon>Streptophyta</taxon>
        <taxon>Embryophyta</taxon>
        <taxon>Tracheophyta</taxon>
        <taxon>Spermatophyta</taxon>
        <taxon>Magnoliopsida</taxon>
        <taxon>Liliopsida</taxon>
        <taxon>Poales</taxon>
        <taxon>Poaceae</taxon>
        <taxon>PACMAD clade</taxon>
        <taxon>Panicoideae</taxon>
        <taxon>Panicodae</taxon>
        <taxon>Paniceae</taxon>
        <taxon>Dichantheliinae</taxon>
        <taxon>Dichanthelium</taxon>
    </lineage>
</organism>
<dbReference type="SMART" id="SM00256">
    <property type="entry name" value="FBOX"/>
    <property type="match status" value="1"/>
</dbReference>
<dbReference type="AlphaFoldDB" id="A0A1E5WA03"/>
<dbReference type="CDD" id="cd22160">
    <property type="entry name" value="F-box_AtFBL13-like"/>
    <property type="match status" value="1"/>
</dbReference>
<proteinExistence type="predicted"/>
<sequence>MAATSVDRPADQTLESGKQIILRTTGKRTKLKKRVDNKEFCRSEVQDNVNQLSNKHGGCIGECAKREDAKLVSSNNHCRPTKSSKLLEKGTEGLLLAPPSESDEEDMLNSYLEDGGQTNKKGQTGNANRNELAQAYLNECEIIYDLLMLCGKSRQNINHKDRMASSMKYDQEDRLSKLPDDILLKILDRLQIHDAARTSILSRRWRQLPAMLSKLVLDIDHFFPQEQY</sequence>
<accession>A0A1E5WA03</accession>
<dbReference type="InterPro" id="IPR044997">
    <property type="entry name" value="F-box_plant"/>
</dbReference>
<dbReference type="Pfam" id="PF00646">
    <property type="entry name" value="F-box"/>
    <property type="match status" value="1"/>
</dbReference>
<dbReference type="InterPro" id="IPR036047">
    <property type="entry name" value="F-box-like_dom_sf"/>
</dbReference>
<gene>
    <name evidence="2" type="ORF">BAE44_0004727</name>
</gene>
<dbReference type="STRING" id="888268.A0A1E5WA03"/>
<name>A0A1E5WA03_9POAL</name>
<dbReference type="PANTHER" id="PTHR32153">
    <property type="entry name" value="OJ000223_09.16 PROTEIN"/>
    <property type="match status" value="1"/>
</dbReference>
<comment type="caution">
    <text evidence="2">The sequence shown here is derived from an EMBL/GenBank/DDBJ whole genome shotgun (WGS) entry which is preliminary data.</text>
</comment>
<evidence type="ECO:0000259" key="1">
    <source>
        <dbReference type="PROSITE" id="PS50181"/>
    </source>
</evidence>
<feature type="domain" description="F-box" evidence="1">
    <location>
        <begin position="172"/>
        <end position="208"/>
    </location>
</feature>
<dbReference type="EMBL" id="LWDX02015889">
    <property type="protein sequence ID" value="OEL34256.1"/>
    <property type="molecule type" value="Genomic_DNA"/>
</dbReference>
<dbReference type="Gene3D" id="1.20.1280.50">
    <property type="match status" value="1"/>
</dbReference>
<reference evidence="2 3" key="1">
    <citation type="submission" date="2016-09" db="EMBL/GenBank/DDBJ databases">
        <title>The draft genome of Dichanthelium oligosanthes: A C3 panicoid grass species.</title>
        <authorList>
            <person name="Studer A.J."/>
            <person name="Schnable J.C."/>
            <person name="Brutnell T.P."/>
        </authorList>
    </citation>
    <scope>NUCLEOTIDE SEQUENCE [LARGE SCALE GENOMIC DNA]</scope>
    <source>
        <strain evidence="3">cv. Kellogg 1175</strain>
        <tissue evidence="2">Leaf</tissue>
    </source>
</reference>
<keyword evidence="3" id="KW-1185">Reference proteome</keyword>
<evidence type="ECO:0000313" key="3">
    <source>
        <dbReference type="Proteomes" id="UP000095767"/>
    </source>
</evidence>